<reference evidence="1" key="1">
    <citation type="submission" date="2018-05" db="EMBL/GenBank/DDBJ databases">
        <authorList>
            <person name="Lanie J.A."/>
            <person name="Ng W.-L."/>
            <person name="Kazmierczak K.M."/>
            <person name="Andrzejewski T.M."/>
            <person name="Davidsen T.M."/>
            <person name="Wayne K.J."/>
            <person name="Tettelin H."/>
            <person name="Glass J.I."/>
            <person name="Rusch D."/>
            <person name="Podicherti R."/>
            <person name="Tsui H.-C.T."/>
            <person name="Winkler M.E."/>
        </authorList>
    </citation>
    <scope>NUCLEOTIDE SEQUENCE</scope>
</reference>
<dbReference type="EMBL" id="UINC01230125">
    <property type="protein sequence ID" value="SVE62116.1"/>
    <property type="molecule type" value="Genomic_DNA"/>
</dbReference>
<protein>
    <submittedName>
        <fullName evidence="1">Uncharacterized protein</fullName>
    </submittedName>
</protein>
<accession>A0A383EZ01</accession>
<gene>
    <name evidence="1" type="ORF">METZ01_LOCUS514970</name>
</gene>
<proteinExistence type="predicted"/>
<feature type="non-terminal residue" evidence="1">
    <location>
        <position position="1"/>
    </location>
</feature>
<name>A0A383EZ01_9ZZZZ</name>
<dbReference type="AlphaFoldDB" id="A0A383EZ01"/>
<sequence length="52" mass="5974">RFGDDNSRVRFLVHTPMGWERIYYLESLVFSDGFVEQEAGEIVADLGSGLFF</sequence>
<organism evidence="1">
    <name type="scientific">marine metagenome</name>
    <dbReference type="NCBI Taxonomy" id="408172"/>
    <lineage>
        <taxon>unclassified sequences</taxon>
        <taxon>metagenomes</taxon>
        <taxon>ecological metagenomes</taxon>
    </lineage>
</organism>
<evidence type="ECO:0000313" key="1">
    <source>
        <dbReference type="EMBL" id="SVE62116.1"/>
    </source>
</evidence>